<feature type="region of interest" description="Disordered" evidence="6">
    <location>
        <begin position="1"/>
        <end position="60"/>
    </location>
</feature>
<dbReference type="PANTHER" id="PTHR14017:SF5">
    <property type="entry name" value="LYSINE-SPECIFIC DEMETHYLASE 6B"/>
    <property type="match status" value="1"/>
</dbReference>
<proteinExistence type="inferred from homology"/>
<dbReference type="Gene3D" id="2.60.120.650">
    <property type="entry name" value="Cupin"/>
    <property type="match status" value="1"/>
</dbReference>
<dbReference type="SUPFAM" id="SSF51197">
    <property type="entry name" value="Clavaminate synthase-like"/>
    <property type="match status" value="1"/>
</dbReference>
<dbReference type="InterPro" id="IPR051630">
    <property type="entry name" value="Corepressor-Demethylase"/>
</dbReference>
<dbReference type="STRING" id="299123.ENSLSDP00000012402"/>
<feature type="region of interest" description="Disordered" evidence="6">
    <location>
        <begin position="255"/>
        <end position="296"/>
    </location>
</feature>
<comment type="caution">
    <text evidence="7">The sequence shown here is derived from an EMBL/GenBank/DDBJ whole genome shotgun (WGS) entry which is preliminary data.</text>
</comment>
<dbReference type="GO" id="GO:0007507">
    <property type="term" value="P:heart development"/>
    <property type="evidence" value="ECO:0007669"/>
    <property type="project" value="TreeGrafter"/>
</dbReference>
<dbReference type="GO" id="GO:0031490">
    <property type="term" value="F:chromatin DNA binding"/>
    <property type="evidence" value="ECO:0007669"/>
    <property type="project" value="TreeGrafter"/>
</dbReference>
<feature type="compositionally biased region" description="Basic and acidic residues" evidence="6">
    <location>
        <begin position="43"/>
        <end position="56"/>
    </location>
</feature>
<dbReference type="Proteomes" id="UP000197619">
    <property type="component" value="Unassembled WGS sequence"/>
</dbReference>
<dbReference type="EC" id="1.14.11.68" evidence="4"/>
<dbReference type="PANTHER" id="PTHR14017">
    <property type="entry name" value="LYSINE-SPECIFIC DEMETHYLASE"/>
    <property type="match status" value="1"/>
</dbReference>
<reference evidence="7 8" key="1">
    <citation type="submission" date="2017-05" db="EMBL/GenBank/DDBJ databases">
        <title>Genome of assembly of the Bengalese finch, Lonchura striata domestica.</title>
        <authorList>
            <person name="Colquitt B.M."/>
            <person name="Brainard M.S."/>
        </authorList>
    </citation>
    <scope>NUCLEOTIDE SEQUENCE [LARGE SCALE GENOMIC DNA]</scope>
    <source>
        <strain evidence="7">White83orange57</strain>
    </source>
</reference>
<name>A0A218U8Y3_9PASE</name>
<keyword evidence="8" id="KW-1185">Reference proteome</keyword>
<comment type="catalytic activity">
    <reaction evidence="5">
        <text>N(6),N(6),N(6)-trimethyl-L-lysyl(27)-[histone H3] + 2 2-oxoglutarate + 2 O2 = N(6)-methyl-L-lysyl(27)-[histone H3] + 2 formaldehyde + 2 succinate + 2 CO2</text>
        <dbReference type="Rhea" id="RHEA:60224"/>
        <dbReference type="Rhea" id="RHEA-COMP:15535"/>
        <dbReference type="Rhea" id="RHEA-COMP:15544"/>
        <dbReference type="ChEBI" id="CHEBI:15379"/>
        <dbReference type="ChEBI" id="CHEBI:16526"/>
        <dbReference type="ChEBI" id="CHEBI:16810"/>
        <dbReference type="ChEBI" id="CHEBI:16842"/>
        <dbReference type="ChEBI" id="CHEBI:30031"/>
        <dbReference type="ChEBI" id="CHEBI:61929"/>
        <dbReference type="ChEBI" id="CHEBI:61961"/>
        <dbReference type="EC" id="1.14.11.68"/>
    </reaction>
</comment>
<dbReference type="EMBL" id="MUZQ01000623">
    <property type="protein sequence ID" value="OWK50088.1"/>
    <property type="molecule type" value="Genomic_DNA"/>
</dbReference>
<sequence length="339" mass="37300">MNPGAAPGAPGRSGVPPAPPRRQARLKGPFRESYLCPAQSVKPRIDAREQLPRDKLNPPTPSIYLESKRDAFSPVLLQFCTDPKNPITVIRGLAGSLRLNLGLFSTKTLVEASGEHAVEVRTQVQQPSDQNWDLSGTRQVWPCESSRSHTTIAKYAQYQASSFQESLQEDKDSEDEEAEEPDSTTETPPSPPDQKSHQIIKFGTNIDLSDAKRWKPQLQELLKLPAFMRVSSTGNMLSHVGHTILGMNTVQLYMKVPGSRTPGGGDGGGDSDGDGDSVPRRPPGEQQLLLGEHQHRPRRLRVVRRARALLGDHLRLLRQVGGACRTSTSWPWSAMSGTR</sequence>
<evidence type="ECO:0000313" key="7">
    <source>
        <dbReference type="EMBL" id="OWK50088.1"/>
    </source>
</evidence>
<comment type="subcellular location">
    <subcellularLocation>
        <location evidence="1">Nucleus</location>
    </subcellularLocation>
</comment>
<evidence type="ECO:0000256" key="1">
    <source>
        <dbReference type="ARBA" id="ARBA00004123"/>
    </source>
</evidence>
<dbReference type="GO" id="GO:0010468">
    <property type="term" value="P:regulation of gene expression"/>
    <property type="evidence" value="ECO:0007669"/>
    <property type="project" value="TreeGrafter"/>
</dbReference>
<evidence type="ECO:0000256" key="4">
    <source>
        <dbReference type="ARBA" id="ARBA00034525"/>
    </source>
</evidence>
<comment type="similarity">
    <text evidence="3">Belongs to the UTX family.</text>
</comment>
<feature type="compositionally biased region" description="Low complexity" evidence="6">
    <location>
        <begin position="1"/>
        <end position="15"/>
    </location>
</feature>
<evidence type="ECO:0000256" key="3">
    <source>
        <dbReference type="ARBA" id="ARBA00034483"/>
    </source>
</evidence>
<accession>A0A218U8Y3</accession>
<dbReference type="GO" id="GO:0071558">
    <property type="term" value="F:histone H3K27me2/H3K27me3 demethylase activity"/>
    <property type="evidence" value="ECO:0007669"/>
    <property type="project" value="UniProtKB-EC"/>
</dbReference>
<keyword evidence="2" id="KW-0539">Nucleus</keyword>
<dbReference type="GO" id="GO:0044666">
    <property type="term" value="C:MLL3/4 complex"/>
    <property type="evidence" value="ECO:0007669"/>
    <property type="project" value="TreeGrafter"/>
</dbReference>
<evidence type="ECO:0000256" key="2">
    <source>
        <dbReference type="ARBA" id="ARBA00023242"/>
    </source>
</evidence>
<evidence type="ECO:0000313" key="8">
    <source>
        <dbReference type="Proteomes" id="UP000197619"/>
    </source>
</evidence>
<evidence type="ECO:0000256" key="6">
    <source>
        <dbReference type="SAM" id="MobiDB-lite"/>
    </source>
</evidence>
<protein>
    <recommendedName>
        <fullName evidence="4">[histone H3]-trimethyl-L-lysine(27) demethylase</fullName>
        <ecNumber evidence="4">1.14.11.68</ecNumber>
    </recommendedName>
</protein>
<dbReference type="AlphaFoldDB" id="A0A218U8Y3"/>
<evidence type="ECO:0000256" key="5">
    <source>
        <dbReference type="ARBA" id="ARBA00048695"/>
    </source>
</evidence>
<feature type="region of interest" description="Disordered" evidence="6">
    <location>
        <begin position="163"/>
        <end position="197"/>
    </location>
</feature>
<feature type="compositionally biased region" description="Acidic residues" evidence="6">
    <location>
        <begin position="171"/>
        <end position="183"/>
    </location>
</feature>
<organism evidence="7 8">
    <name type="scientific">Lonchura striata</name>
    <name type="common">white-rumped munia</name>
    <dbReference type="NCBI Taxonomy" id="40157"/>
    <lineage>
        <taxon>Eukaryota</taxon>
        <taxon>Metazoa</taxon>
        <taxon>Chordata</taxon>
        <taxon>Craniata</taxon>
        <taxon>Vertebrata</taxon>
        <taxon>Euteleostomi</taxon>
        <taxon>Archelosauria</taxon>
        <taxon>Archosauria</taxon>
        <taxon>Dinosauria</taxon>
        <taxon>Saurischia</taxon>
        <taxon>Theropoda</taxon>
        <taxon>Coelurosauria</taxon>
        <taxon>Aves</taxon>
        <taxon>Neognathae</taxon>
        <taxon>Neoaves</taxon>
        <taxon>Telluraves</taxon>
        <taxon>Australaves</taxon>
        <taxon>Passeriformes</taxon>
        <taxon>Passeroidea</taxon>
        <taxon>Estrildidae</taxon>
        <taxon>Estrildinae</taxon>
        <taxon>Lonchura</taxon>
    </lineage>
</organism>
<gene>
    <name evidence="7" type="primary">KDM6B</name>
    <name evidence="7" type="ORF">RLOC_00000724</name>
</gene>
<dbReference type="GO" id="GO:0000978">
    <property type="term" value="F:RNA polymerase II cis-regulatory region sequence-specific DNA binding"/>
    <property type="evidence" value="ECO:0007669"/>
    <property type="project" value="TreeGrafter"/>
</dbReference>